<accession>A0A0R2CX12</accession>
<dbReference type="EMBL" id="AYZD01000015">
    <property type="protein sequence ID" value="KRM96462.1"/>
    <property type="molecule type" value="Genomic_DNA"/>
</dbReference>
<keyword evidence="6" id="KW-1185">Reference proteome</keyword>
<evidence type="ECO:0000259" key="4">
    <source>
        <dbReference type="Pfam" id="PF00933"/>
    </source>
</evidence>
<comment type="similarity">
    <text evidence="1">Belongs to the glycosyl hydrolase 3 family.</text>
</comment>
<comment type="caution">
    <text evidence="5">The sequence shown here is derived from an EMBL/GenBank/DDBJ whole genome shotgun (WGS) entry which is preliminary data.</text>
</comment>
<dbReference type="InterPro" id="IPR017853">
    <property type="entry name" value="GH"/>
</dbReference>
<dbReference type="PANTHER" id="PTHR30480:SF16">
    <property type="entry name" value="GLYCOSIDE HYDROLASE FAMILY 3 DOMAIN PROTEIN"/>
    <property type="match status" value="1"/>
</dbReference>
<reference evidence="5 6" key="1">
    <citation type="journal article" date="2015" name="Genome Announc.">
        <title>Expanding the biotechnology potential of lactobacilli through comparative genomics of 213 strains and associated genera.</title>
        <authorList>
            <person name="Sun Z."/>
            <person name="Harris H.M."/>
            <person name="McCann A."/>
            <person name="Guo C."/>
            <person name="Argimon S."/>
            <person name="Zhang W."/>
            <person name="Yang X."/>
            <person name="Jeffery I.B."/>
            <person name="Cooney J.C."/>
            <person name="Kagawa T.F."/>
            <person name="Liu W."/>
            <person name="Song Y."/>
            <person name="Salvetti E."/>
            <person name="Wrobel A."/>
            <person name="Rasinkangas P."/>
            <person name="Parkhill J."/>
            <person name="Rea M.C."/>
            <person name="O'Sullivan O."/>
            <person name="Ritari J."/>
            <person name="Douillard F.P."/>
            <person name="Paul Ross R."/>
            <person name="Yang R."/>
            <person name="Briner A.E."/>
            <person name="Felis G.E."/>
            <person name="de Vos W.M."/>
            <person name="Barrangou R."/>
            <person name="Klaenhammer T.R."/>
            <person name="Caufield P.W."/>
            <person name="Cui Y."/>
            <person name="Zhang H."/>
            <person name="O'Toole P.W."/>
        </authorList>
    </citation>
    <scope>NUCLEOTIDE SEQUENCE [LARGE SCALE GENOMIC DNA]</scope>
    <source>
        <strain evidence="5 6">DSM 21051</strain>
    </source>
</reference>
<name>A0A0R2CX12_9LACO</name>
<dbReference type="GO" id="GO:0009254">
    <property type="term" value="P:peptidoglycan turnover"/>
    <property type="evidence" value="ECO:0007669"/>
    <property type="project" value="TreeGrafter"/>
</dbReference>
<keyword evidence="3" id="KW-0326">Glycosidase</keyword>
<evidence type="ECO:0000313" key="6">
    <source>
        <dbReference type="Proteomes" id="UP000051015"/>
    </source>
</evidence>
<dbReference type="Gene3D" id="3.20.20.300">
    <property type="entry name" value="Glycoside hydrolase, family 3, N-terminal domain"/>
    <property type="match status" value="1"/>
</dbReference>
<protein>
    <submittedName>
        <fullName evidence="5">Beta-n-acetylhexosaminidase</fullName>
    </submittedName>
</protein>
<dbReference type="InterPro" id="IPR036962">
    <property type="entry name" value="Glyco_hydro_3_N_sf"/>
</dbReference>
<dbReference type="GO" id="GO:0005975">
    <property type="term" value="P:carbohydrate metabolic process"/>
    <property type="evidence" value="ECO:0007669"/>
    <property type="project" value="InterPro"/>
</dbReference>
<sequence>MIYIKKETIAMKKKFLSVLVFGLLLVLFSPNQIVHAKTTKPTNNQLHRVIKKMSLAEKIGQMYVSPSPVDISQAKSDISRYHLGGIVLFGNDFKNQNAAQLKEKISTLQGSAKLPLFIATDQEGGDVSRLSTDPQLTNGRSFPSPQVVYKEKGLAGTVTEASETAKIMYALGINWNFAPVADVSSDSKSFIYSRTLGQNYQTTASYISKVIPAIQKQHVITSLKHFPGYGSAADTHIGFASTDRSLENFQKNDFLPFEAGIKKNAATVLVAHVIMKSIDSQMPASLSPAVHQLLRKKLKFKGMIITDDLGMGAITKYSQEHHVTPDVLAVQAGNDALLSNNYAQGIPAIEQAVHTGKIKEKQINSSIYRILKVKRKFGLLKIQQLN</sequence>
<evidence type="ECO:0000313" key="5">
    <source>
        <dbReference type="EMBL" id="KRM96462.1"/>
    </source>
</evidence>
<dbReference type="PANTHER" id="PTHR30480">
    <property type="entry name" value="BETA-HEXOSAMINIDASE-RELATED"/>
    <property type="match status" value="1"/>
</dbReference>
<dbReference type="InterPro" id="IPR050226">
    <property type="entry name" value="NagZ_Beta-hexosaminidase"/>
</dbReference>
<dbReference type="STRING" id="1423725.FC19_GL000756"/>
<evidence type="ECO:0000256" key="1">
    <source>
        <dbReference type="ARBA" id="ARBA00005336"/>
    </source>
</evidence>
<dbReference type="PATRIC" id="fig|1423725.3.peg.780"/>
<dbReference type="GO" id="GO:0004553">
    <property type="term" value="F:hydrolase activity, hydrolyzing O-glycosyl compounds"/>
    <property type="evidence" value="ECO:0007669"/>
    <property type="project" value="InterPro"/>
</dbReference>
<organism evidence="5 6">
    <name type="scientific">Liquorilactobacillus aquaticus DSM 21051</name>
    <dbReference type="NCBI Taxonomy" id="1423725"/>
    <lineage>
        <taxon>Bacteria</taxon>
        <taxon>Bacillati</taxon>
        <taxon>Bacillota</taxon>
        <taxon>Bacilli</taxon>
        <taxon>Lactobacillales</taxon>
        <taxon>Lactobacillaceae</taxon>
        <taxon>Liquorilactobacillus</taxon>
    </lineage>
</organism>
<dbReference type="Pfam" id="PF00933">
    <property type="entry name" value="Glyco_hydro_3"/>
    <property type="match status" value="1"/>
</dbReference>
<dbReference type="AlphaFoldDB" id="A0A0R2CX12"/>
<feature type="domain" description="Glycoside hydrolase family 3 N-terminal" evidence="4">
    <location>
        <begin position="55"/>
        <end position="373"/>
    </location>
</feature>
<evidence type="ECO:0000256" key="2">
    <source>
        <dbReference type="ARBA" id="ARBA00022801"/>
    </source>
</evidence>
<keyword evidence="2" id="KW-0378">Hydrolase</keyword>
<dbReference type="SUPFAM" id="SSF51445">
    <property type="entry name" value="(Trans)glycosidases"/>
    <property type="match status" value="1"/>
</dbReference>
<proteinExistence type="inferred from homology"/>
<dbReference type="InterPro" id="IPR001764">
    <property type="entry name" value="Glyco_hydro_3_N"/>
</dbReference>
<gene>
    <name evidence="5" type="ORF">FC19_GL000756</name>
</gene>
<dbReference type="PROSITE" id="PS00775">
    <property type="entry name" value="GLYCOSYL_HYDROL_F3"/>
    <property type="match status" value="1"/>
</dbReference>
<evidence type="ECO:0000256" key="3">
    <source>
        <dbReference type="ARBA" id="ARBA00023295"/>
    </source>
</evidence>
<dbReference type="InterPro" id="IPR019800">
    <property type="entry name" value="Glyco_hydro_3_AS"/>
</dbReference>
<dbReference type="Proteomes" id="UP000051015">
    <property type="component" value="Unassembled WGS sequence"/>
</dbReference>